<organism evidence="2 3">
    <name type="scientific">Solanum bulbocastanum</name>
    <name type="common">Wild potato</name>
    <dbReference type="NCBI Taxonomy" id="147425"/>
    <lineage>
        <taxon>Eukaryota</taxon>
        <taxon>Viridiplantae</taxon>
        <taxon>Streptophyta</taxon>
        <taxon>Embryophyta</taxon>
        <taxon>Tracheophyta</taxon>
        <taxon>Spermatophyta</taxon>
        <taxon>Magnoliopsida</taxon>
        <taxon>eudicotyledons</taxon>
        <taxon>Gunneridae</taxon>
        <taxon>Pentapetalae</taxon>
        <taxon>asterids</taxon>
        <taxon>lamiids</taxon>
        <taxon>Solanales</taxon>
        <taxon>Solanaceae</taxon>
        <taxon>Solanoideae</taxon>
        <taxon>Solaneae</taxon>
        <taxon>Solanum</taxon>
    </lineage>
</organism>
<dbReference type="InterPro" id="IPR002156">
    <property type="entry name" value="RNaseH_domain"/>
</dbReference>
<protein>
    <recommendedName>
        <fullName evidence="1">RNase H type-1 domain-containing protein</fullName>
    </recommendedName>
</protein>
<dbReference type="Proteomes" id="UP001371456">
    <property type="component" value="Unassembled WGS sequence"/>
</dbReference>
<dbReference type="InterPro" id="IPR012337">
    <property type="entry name" value="RNaseH-like_sf"/>
</dbReference>
<evidence type="ECO:0000259" key="1">
    <source>
        <dbReference type="Pfam" id="PF13456"/>
    </source>
</evidence>
<sequence>MGNWIAGLSARISVYNALWAELKALLLVLKLASLLKTPKLHIDMDSLKVINIIHNDHHTFTNIIMQGIAPKDGEFRDQP</sequence>
<name>A0AAN8TUK5_SOLBU</name>
<dbReference type="EMBL" id="JBANQN010000003">
    <property type="protein sequence ID" value="KAK6793620.1"/>
    <property type="molecule type" value="Genomic_DNA"/>
</dbReference>
<dbReference type="GO" id="GO:0003676">
    <property type="term" value="F:nucleic acid binding"/>
    <property type="evidence" value="ECO:0007669"/>
    <property type="project" value="InterPro"/>
</dbReference>
<accession>A0AAN8TUK5</accession>
<dbReference type="GO" id="GO:0004523">
    <property type="term" value="F:RNA-DNA hybrid ribonuclease activity"/>
    <property type="evidence" value="ECO:0007669"/>
    <property type="project" value="InterPro"/>
</dbReference>
<keyword evidence="3" id="KW-1185">Reference proteome</keyword>
<gene>
    <name evidence="2" type="ORF">RDI58_007073</name>
</gene>
<dbReference type="Pfam" id="PF13456">
    <property type="entry name" value="RVT_3"/>
    <property type="match status" value="1"/>
</dbReference>
<proteinExistence type="predicted"/>
<reference evidence="2 3" key="1">
    <citation type="submission" date="2024-02" db="EMBL/GenBank/DDBJ databases">
        <title>de novo genome assembly of Solanum bulbocastanum strain 11H21.</title>
        <authorList>
            <person name="Hosaka A.J."/>
        </authorList>
    </citation>
    <scope>NUCLEOTIDE SEQUENCE [LARGE SCALE GENOMIC DNA]</scope>
    <source>
        <tissue evidence="2">Young leaves</tissue>
    </source>
</reference>
<comment type="caution">
    <text evidence="2">The sequence shown here is derived from an EMBL/GenBank/DDBJ whole genome shotgun (WGS) entry which is preliminary data.</text>
</comment>
<dbReference type="AlphaFoldDB" id="A0AAN8TUK5"/>
<feature type="domain" description="RNase H type-1" evidence="1">
    <location>
        <begin position="2"/>
        <end position="59"/>
    </location>
</feature>
<evidence type="ECO:0000313" key="3">
    <source>
        <dbReference type="Proteomes" id="UP001371456"/>
    </source>
</evidence>
<evidence type="ECO:0000313" key="2">
    <source>
        <dbReference type="EMBL" id="KAK6793620.1"/>
    </source>
</evidence>
<dbReference type="SUPFAM" id="SSF53098">
    <property type="entry name" value="Ribonuclease H-like"/>
    <property type="match status" value="1"/>
</dbReference>